<dbReference type="InterPro" id="IPR036915">
    <property type="entry name" value="Cyclin-like_sf"/>
</dbReference>
<feature type="domain" description="Cyclin-like" evidence="6">
    <location>
        <begin position="24"/>
        <end position="140"/>
    </location>
</feature>
<dbReference type="Pfam" id="PF00134">
    <property type="entry name" value="Cyclin_N"/>
    <property type="match status" value="1"/>
</dbReference>
<dbReference type="FunFam" id="1.10.472.10:FF:000047">
    <property type="entry name" value="Cyclin J like"/>
    <property type="match status" value="1"/>
</dbReference>
<keyword evidence="9" id="KW-1185">Reference proteome</keyword>
<dbReference type="SUPFAM" id="SSF47954">
    <property type="entry name" value="Cyclin-like"/>
    <property type="match status" value="2"/>
</dbReference>
<evidence type="ECO:0000256" key="4">
    <source>
        <dbReference type="RuleBase" id="RU000383"/>
    </source>
</evidence>
<evidence type="ECO:0000256" key="2">
    <source>
        <dbReference type="ARBA" id="ARBA00061243"/>
    </source>
</evidence>
<evidence type="ECO:0000259" key="7">
    <source>
        <dbReference type="SMART" id="SM01332"/>
    </source>
</evidence>
<dbReference type="CDD" id="cd20528">
    <property type="entry name" value="CYCLIN_CCNJ-like_rpt1"/>
    <property type="match status" value="1"/>
</dbReference>
<comment type="similarity">
    <text evidence="2">Belongs to the cyclin family. Cyclin J subfamily.</text>
</comment>
<reference evidence="8" key="3">
    <citation type="submission" date="2025-09" db="UniProtKB">
        <authorList>
            <consortium name="Ensembl"/>
        </authorList>
    </citation>
    <scope>IDENTIFICATION</scope>
</reference>
<dbReference type="Ensembl" id="ENSHHUT00000075092.1">
    <property type="protein sequence ID" value="ENSHHUP00000072690.1"/>
    <property type="gene ID" value="ENSHHUG00000042667.1"/>
</dbReference>
<feature type="region of interest" description="Disordered" evidence="5">
    <location>
        <begin position="257"/>
        <end position="286"/>
    </location>
</feature>
<dbReference type="SMART" id="SM00385">
    <property type="entry name" value="CYCLIN"/>
    <property type="match status" value="2"/>
</dbReference>
<dbReference type="InterPro" id="IPR006671">
    <property type="entry name" value="Cyclin_N"/>
</dbReference>
<sequence>REELKLPIYKSHSPQIGMRRYFADLLAVLSNRYQLCPAARHLAVYLLDLFMDHYDVAVRQLYVIALSCLLLASKSATELLTIDLLCTPATCPRPPPPRKFEEKEDRVPKLELLNSLGFMCSLNLSLSKKDLVKMELLLLETFGWNLCMPTPAHFIDYYLHAAVQEGELHNGWPLSSLNKTKAFMDKYTHYFLEVSLQDHAFLGFRPSQVAAACIAASRICLQITPSWTTVLHLLTGYSWEHLTPCIELMLAHDNDVKQANKSKSNSPSVQSPLQPQALPSTSTVSTMKQPLSTSQQLLFQTGGYQQQLTQHSTPLSQLHMLGESQTLGPVGSRDYLQAHQRGLLSGSVSQGVFPSYPSLASGLRSSLPLQGPISMQVALAAEPRHCLPLSYGGGYLGSHHTYTAGCFDR</sequence>
<reference evidence="8" key="2">
    <citation type="submission" date="2025-08" db="UniProtKB">
        <authorList>
            <consortium name="Ensembl"/>
        </authorList>
    </citation>
    <scope>IDENTIFICATION</scope>
</reference>
<feature type="domain" description="Cyclin C-terminal" evidence="7">
    <location>
        <begin position="149"/>
        <end position="275"/>
    </location>
</feature>
<dbReference type="SMART" id="SM01332">
    <property type="entry name" value="Cyclin_C"/>
    <property type="match status" value="1"/>
</dbReference>
<dbReference type="STRING" id="62062.ENSHHUP00000072690"/>
<evidence type="ECO:0000313" key="9">
    <source>
        <dbReference type="Proteomes" id="UP000314982"/>
    </source>
</evidence>
<evidence type="ECO:0000313" key="8">
    <source>
        <dbReference type="Ensembl" id="ENSHHUP00000072690.1"/>
    </source>
</evidence>
<dbReference type="InterPro" id="IPR013763">
    <property type="entry name" value="Cyclin-like_dom"/>
</dbReference>
<keyword evidence="1 4" id="KW-0195">Cyclin</keyword>
<proteinExistence type="inferred from homology"/>
<evidence type="ECO:0000259" key="6">
    <source>
        <dbReference type="SMART" id="SM00385"/>
    </source>
</evidence>
<dbReference type="Proteomes" id="UP000314982">
    <property type="component" value="Unassembled WGS sequence"/>
</dbReference>
<evidence type="ECO:0000256" key="5">
    <source>
        <dbReference type="SAM" id="MobiDB-lite"/>
    </source>
</evidence>
<dbReference type="Pfam" id="PF02984">
    <property type="entry name" value="Cyclin_C"/>
    <property type="match status" value="1"/>
</dbReference>
<dbReference type="InterPro" id="IPR039361">
    <property type="entry name" value="Cyclin"/>
</dbReference>
<reference evidence="9" key="1">
    <citation type="submission" date="2018-06" db="EMBL/GenBank/DDBJ databases">
        <title>Genome assembly of Danube salmon.</title>
        <authorList>
            <person name="Macqueen D.J."/>
            <person name="Gundappa M.K."/>
        </authorList>
    </citation>
    <scope>NUCLEOTIDE SEQUENCE [LARGE SCALE GENOMIC DNA]</scope>
</reference>
<dbReference type="InterPro" id="IPR004367">
    <property type="entry name" value="Cyclin_C-dom"/>
</dbReference>
<evidence type="ECO:0000256" key="3">
    <source>
        <dbReference type="ARBA" id="ARBA00069543"/>
    </source>
</evidence>
<name>A0A4W5QFD0_9TELE</name>
<protein>
    <recommendedName>
        <fullName evidence="3">Cyclin-J-like protein</fullName>
    </recommendedName>
</protein>
<feature type="compositionally biased region" description="Polar residues" evidence="5">
    <location>
        <begin position="259"/>
        <end position="286"/>
    </location>
</feature>
<organism evidence="8 9">
    <name type="scientific">Hucho hucho</name>
    <name type="common">huchen</name>
    <dbReference type="NCBI Taxonomy" id="62062"/>
    <lineage>
        <taxon>Eukaryota</taxon>
        <taxon>Metazoa</taxon>
        <taxon>Chordata</taxon>
        <taxon>Craniata</taxon>
        <taxon>Vertebrata</taxon>
        <taxon>Euteleostomi</taxon>
        <taxon>Actinopterygii</taxon>
        <taxon>Neopterygii</taxon>
        <taxon>Teleostei</taxon>
        <taxon>Protacanthopterygii</taxon>
        <taxon>Salmoniformes</taxon>
        <taxon>Salmonidae</taxon>
        <taxon>Salmoninae</taxon>
        <taxon>Hucho</taxon>
    </lineage>
</organism>
<feature type="domain" description="Cyclin-like" evidence="6">
    <location>
        <begin position="157"/>
        <end position="251"/>
    </location>
</feature>
<evidence type="ECO:0000256" key="1">
    <source>
        <dbReference type="ARBA" id="ARBA00023127"/>
    </source>
</evidence>
<dbReference type="GeneTree" id="ENSGT00940000159349"/>
<dbReference type="Gene3D" id="1.10.472.10">
    <property type="entry name" value="Cyclin-like"/>
    <property type="match status" value="2"/>
</dbReference>
<dbReference type="AlphaFoldDB" id="A0A4W5QFD0"/>
<accession>A0A4W5QFD0</accession>
<dbReference type="CDD" id="cd20529">
    <property type="entry name" value="CYCLIN_CCNJ-like_rpt2"/>
    <property type="match status" value="1"/>
</dbReference>
<dbReference type="PANTHER" id="PTHR10177">
    <property type="entry name" value="CYCLINS"/>
    <property type="match status" value="1"/>
</dbReference>